<proteinExistence type="predicted"/>
<evidence type="ECO:0000256" key="1">
    <source>
        <dbReference type="SAM" id="MobiDB-lite"/>
    </source>
</evidence>
<evidence type="ECO:0000313" key="3">
    <source>
        <dbReference type="Proteomes" id="UP001221413"/>
    </source>
</evidence>
<name>A0AAD6J735_DREDA</name>
<comment type="caution">
    <text evidence="2">The sequence shown here is derived from an EMBL/GenBank/DDBJ whole genome shotgun (WGS) entry which is preliminary data.</text>
</comment>
<feature type="compositionally biased region" description="Polar residues" evidence="1">
    <location>
        <begin position="59"/>
        <end position="71"/>
    </location>
</feature>
<organism evidence="2 3">
    <name type="scientific">Drechslerella dactyloides</name>
    <name type="common">Nematode-trapping fungus</name>
    <name type="synonym">Arthrobotrys dactyloides</name>
    <dbReference type="NCBI Taxonomy" id="74499"/>
    <lineage>
        <taxon>Eukaryota</taxon>
        <taxon>Fungi</taxon>
        <taxon>Dikarya</taxon>
        <taxon>Ascomycota</taxon>
        <taxon>Pezizomycotina</taxon>
        <taxon>Orbiliomycetes</taxon>
        <taxon>Orbiliales</taxon>
        <taxon>Orbiliaceae</taxon>
        <taxon>Drechslerella</taxon>
    </lineage>
</organism>
<dbReference type="EMBL" id="JAQGDS010000002">
    <property type="protein sequence ID" value="KAJ6263547.1"/>
    <property type="molecule type" value="Genomic_DNA"/>
</dbReference>
<dbReference type="AlphaFoldDB" id="A0AAD6J735"/>
<evidence type="ECO:0000313" key="2">
    <source>
        <dbReference type="EMBL" id="KAJ6263547.1"/>
    </source>
</evidence>
<accession>A0AAD6J735</accession>
<dbReference type="Proteomes" id="UP001221413">
    <property type="component" value="Unassembled WGS sequence"/>
</dbReference>
<keyword evidence="3" id="KW-1185">Reference proteome</keyword>
<sequence>MLSQPSRDFPGAACASGPGQPRSSVSILSGLPYPTRFETRKQSNKCNFPNVILTRMHSSTSSTAAARQHSSLADPVRTKERLGETGLTARRTAGSKHTDALGVTDRPPTVSLACTCRY</sequence>
<gene>
    <name evidence="2" type="ORF">Dda_2111</name>
</gene>
<protein>
    <submittedName>
        <fullName evidence="2">Uncharacterized protein</fullName>
    </submittedName>
</protein>
<feature type="region of interest" description="Disordered" evidence="1">
    <location>
        <begin position="59"/>
        <end position="104"/>
    </location>
</feature>
<reference evidence="2" key="1">
    <citation type="submission" date="2023-01" db="EMBL/GenBank/DDBJ databases">
        <title>The chitinases involved in constricting ring structure development in the nematode-trapping fungus Drechslerella dactyloides.</title>
        <authorList>
            <person name="Wang R."/>
            <person name="Zhang L."/>
            <person name="Tang P."/>
            <person name="Li S."/>
            <person name="Liang L."/>
        </authorList>
    </citation>
    <scope>NUCLEOTIDE SEQUENCE</scope>
    <source>
        <strain evidence="2">YMF1.00031</strain>
    </source>
</reference>
<feature type="region of interest" description="Disordered" evidence="1">
    <location>
        <begin position="1"/>
        <end position="28"/>
    </location>
</feature>